<feature type="transmembrane region" description="Helical" evidence="6">
    <location>
        <begin position="153"/>
        <end position="179"/>
    </location>
</feature>
<evidence type="ECO:0000256" key="1">
    <source>
        <dbReference type="ARBA" id="ARBA00004141"/>
    </source>
</evidence>
<dbReference type="Pfam" id="PF04932">
    <property type="entry name" value="Wzy_C"/>
    <property type="match status" value="1"/>
</dbReference>
<name>A0ABV8HL48_9ACTN</name>
<protein>
    <submittedName>
        <fullName evidence="8">O-antigen ligase family protein</fullName>
    </submittedName>
</protein>
<evidence type="ECO:0000256" key="6">
    <source>
        <dbReference type="SAM" id="Phobius"/>
    </source>
</evidence>
<evidence type="ECO:0000313" key="9">
    <source>
        <dbReference type="Proteomes" id="UP001595765"/>
    </source>
</evidence>
<dbReference type="GO" id="GO:0016874">
    <property type="term" value="F:ligase activity"/>
    <property type="evidence" value="ECO:0007669"/>
    <property type="project" value="UniProtKB-KW"/>
</dbReference>
<dbReference type="InterPro" id="IPR051533">
    <property type="entry name" value="WaaL-like"/>
</dbReference>
<keyword evidence="8" id="KW-0436">Ligase</keyword>
<feature type="region of interest" description="Disordered" evidence="5">
    <location>
        <begin position="253"/>
        <end position="276"/>
    </location>
</feature>
<evidence type="ECO:0000259" key="7">
    <source>
        <dbReference type="Pfam" id="PF04932"/>
    </source>
</evidence>
<feature type="region of interest" description="Disordered" evidence="5">
    <location>
        <begin position="1"/>
        <end position="20"/>
    </location>
</feature>
<keyword evidence="3 6" id="KW-1133">Transmembrane helix</keyword>
<evidence type="ECO:0000256" key="3">
    <source>
        <dbReference type="ARBA" id="ARBA00022989"/>
    </source>
</evidence>
<feature type="transmembrane region" description="Helical" evidence="6">
    <location>
        <begin position="124"/>
        <end position="141"/>
    </location>
</feature>
<keyword evidence="4 6" id="KW-0472">Membrane</keyword>
<evidence type="ECO:0000256" key="4">
    <source>
        <dbReference type="ARBA" id="ARBA00023136"/>
    </source>
</evidence>
<evidence type="ECO:0000256" key="5">
    <source>
        <dbReference type="SAM" id="MobiDB-lite"/>
    </source>
</evidence>
<reference evidence="9" key="1">
    <citation type="journal article" date="2019" name="Int. J. Syst. Evol. Microbiol.">
        <title>The Global Catalogue of Microorganisms (GCM) 10K type strain sequencing project: providing services to taxonomists for standard genome sequencing and annotation.</title>
        <authorList>
            <consortium name="The Broad Institute Genomics Platform"/>
            <consortium name="The Broad Institute Genome Sequencing Center for Infectious Disease"/>
            <person name="Wu L."/>
            <person name="Ma J."/>
        </authorList>
    </citation>
    <scope>NUCLEOTIDE SEQUENCE [LARGE SCALE GENOMIC DNA]</scope>
    <source>
        <strain evidence="9">CGMCC 4.7237</strain>
    </source>
</reference>
<gene>
    <name evidence="8" type="ORF">ACFO3J_08460</name>
</gene>
<dbReference type="RefSeq" id="WP_386427697.1">
    <property type="nucleotide sequence ID" value="NZ_JBHSBB010000007.1"/>
</dbReference>
<feature type="transmembrane region" description="Helical" evidence="6">
    <location>
        <begin position="313"/>
        <end position="331"/>
    </location>
</feature>
<evidence type="ECO:0000313" key="8">
    <source>
        <dbReference type="EMBL" id="MFC4031510.1"/>
    </source>
</evidence>
<feature type="transmembrane region" description="Helical" evidence="6">
    <location>
        <begin position="191"/>
        <end position="213"/>
    </location>
</feature>
<comment type="subcellular location">
    <subcellularLocation>
        <location evidence="1">Membrane</location>
        <topology evidence="1">Multi-pass membrane protein</topology>
    </subcellularLocation>
</comment>
<feature type="transmembrane region" description="Helical" evidence="6">
    <location>
        <begin position="37"/>
        <end position="56"/>
    </location>
</feature>
<feature type="transmembrane region" description="Helical" evidence="6">
    <location>
        <begin position="287"/>
        <end position="306"/>
    </location>
</feature>
<dbReference type="PANTHER" id="PTHR37422:SF23">
    <property type="entry name" value="TEICHURONIC ACID BIOSYNTHESIS PROTEIN TUAE"/>
    <property type="match status" value="1"/>
</dbReference>
<proteinExistence type="predicted"/>
<organism evidence="8 9">
    <name type="scientific">Streptomyces polygonati</name>
    <dbReference type="NCBI Taxonomy" id="1617087"/>
    <lineage>
        <taxon>Bacteria</taxon>
        <taxon>Bacillati</taxon>
        <taxon>Actinomycetota</taxon>
        <taxon>Actinomycetes</taxon>
        <taxon>Kitasatosporales</taxon>
        <taxon>Streptomycetaceae</taxon>
        <taxon>Streptomyces</taxon>
    </lineage>
</organism>
<dbReference type="EMBL" id="JBHSBB010000007">
    <property type="protein sequence ID" value="MFC4031510.1"/>
    <property type="molecule type" value="Genomic_DNA"/>
</dbReference>
<dbReference type="InterPro" id="IPR007016">
    <property type="entry name" value="O-antigen_ligase-rel_domated"/>
</dbReference>
<keyword evidence="9" id="KW-1185">Reference proteome</keyword>
<evidence type="ECO:0000256" key="2">
    <source>
        <dbReference type="ARBA" id="ARBA00022692"/>
    </source>
</evidence>
<sequence>MDTMTGGTPDAARAEPSPDGRLPAVCSVGPHSGVTDAVGIAVLVCCAGWVLIAAAGRPARPEGALLALLAVTAGHAAGRILGALLPAPASASAAGVLVALALMPPSRLSAVPEAAPPDSPDARAALLVLAVGAACCAAWAARGRVRRTGLRLVGAGAAAAALLLGSVAGCTAGAAVVLCSLAAARLRRRRLLALAALALVAALAVAGSCAVALDLFPARLSSSVTGRLSPPRVELWHRAVALADRHPLRGVGPEDFADAPGAPTTATPATATGSPRSAPLQLAAEQGYPGVALLAVAYGWVLCALWRSSRPTRVVLTAGAALTALALLATVDQVLSHAAVTAGAGYLAGVATARPLAEDGGTGGGAQEPG</sequence>
<accession>A0ABV8HL48</accession>
<feature type="transmembrane region" description="Helical" evidence="6">
    <location>
        <begin position="87"/>
        <end position="103"/>
    </location>
</feature>
<feature type="transmembrane region" description="Helical" evidence="6">
    <location>
        <begin position="63"/>
        <end position="81"/>
    </location>
</feature>
<feature type="domain" description="O-antigen ligase-related" evidence="7">
    <location>
        <begin position="160"/>
        <end position="294"/>
    </location>
</feature>
<dbReference type="PANTHER" id="PTHR37422">
    <property type="entry name" value="TEICHURONIC ACID BIOSYNTHESIS PROTEIN TUAE"/>
    <property type="match status" value="1"/>
</dbReference>
<keyword evidence="2 6" id="KW-0812">Transmembrane</keyword>
<feature type="compositionally biased region" description="Low complexity" evidence="5">
    <location>
        <begin position="259"/>
        <end position="276"/>
    </location>
</feature>
<dbReference type="Proteomes" id="UP001595765">
    <property type="component" value="Unassembled WGS sequence"/>
</dbReference>
<comment type="caution">
    <text evidence="8">The sequence shown here is derived from an EMBL/GenBank/DDBJ whole genome shotgun (WGS) entry which is preliminary data.</text>
</comment>